<reference evidence="1 2" key="1">
    <citation type="submission" date="2015-01" db="EMBL/GenBank/DDBJ databases">
        <title>The Genome Sequence of Fonsecaea pedrosoi CBS 271.37.</title>
        <authorList>
            <consortium name="The Broad Institute Genomics Platform"/>
            <person name="Cuomo C."/>
            <person name="de Hoog S."/>
            <person name="Gorbushina A."/>
            <person name="Stielow B."/>
            <person name="Teixiera M."/>
            <person name="Abouelleil A."/>
            <person name="Chapman S.B."/>
            <person name="Priest M."/>
            <person name="Young S.K."/>
            <person name="Wortman J."/>
            <person name="Nusbaum C."/>
            <person name="Birren B."/>
        </authorList>
    </citation>
    <scope>NUCLEOTIDE SEQUENCE [LARGE SCALE GENOMIC DNA]</scope>
    <source>
        <strain evidence="1 2">CBS 271.37</strain>
    </source>
</reference>
<name>A0A0D2GVK7_9EURO</name>
<gene>
    <name evidence="1" type="ORF">Z517_11145</name>
</gene>
<dbReference type="HOGENOM" id="CLU_818905_0_0_1"/>
<keyword evidence="2" id="KW-1185">Reference proteome</keyword>
<dbReference type="GeneID" id="25310635"/>
<evidence type="ECO:0000313" key="1">
    <source>
        <dbReference type="EMBL" id="KIW76399.1"/>
    </source>
</evidence>
<dbReference type="RefSeq" id="XP_013280207.1">
    <property type="nucleotide sequence ID" value="XM_013424753.1"/>
</dbReference>
<dbReference type="EMBL" id="KN846975">
    <property type="protein sequence ID" value="KIW76399.1"/>
    <property type="molecule type" value="Genomic_DNA"/>
</dbReference>
<dbReference type="AlphaFoldDB" id="A0A0D2GVK7"/>
<protein>
    <submittedName>
        <fullName evidence="1">Unplaced genomic scaffold supercont1.7, whole genome shotgun sequence</fullName>
    </submittedName>
</protein>
<evidence type="ECO:0000313" key="2">
    <source>
        <dbReference type="Proteomes" id="UP000053029"/>
    </source>
</evidence>
<dbReference type="OrthoDB" id="4138876at2759"/>
<organism evidence="1 2">
    <name type="scientific">Fonsecaea pedrosoi CBS 271.37</name>
    <dbReference type="NCBI Taxonomy" id="1442368"/>
    <lineage>
        <taxon>Eukaryota</taxon>
        <taxon>Fungi</taxon>
        <taxon>Dikarya</taxon>
        <taxon>Ascomycota</taxon>
        <taxon>Pezizomycotina</taxon>
        <taxon>Eurotiomycetes</taxon>
        <taxon>Chaetothyriomycetidae</taxon>
        <taxon>Chaetothyriales</taxon>
        <taxon>Herpotrichiellaceae</taxon>
        <taxon>Fonsecaea</taxon>
    </lineage>
</organism>
<proteinExistence type="predicted"/>
<dbReference type="Proteomes" id="UP000053029">
    <property type="component" value="Unassembled WGS sequence"/>
</dbReference>
<accession>A0A0D2GVK7</accession>
<dbReference type="VEuPathDB" id="FungiDB:Z517_11145"/>
<sequence>MDMNLSMQTRTIPSSNDTGMDDVGGITKSCRLGIYQHLPDEILLQIVLNLIPRDGLCVSNHPDHNSDFATIASLLRVNRAIHDEMLRRIFSLPLHVHILSGGYCRCLFGTPPFPKTRLGRVTVLQLRRFSEVVVTFVPQVLTAPCGNRIQTPWPVDSLTGERGARKFRLDIRCLARQSDDLAEALVRHPDVRSEASSRFRFRFDGSKGVDEANRLREIPLWEIEPLQVMLGKWRRVATPVGTVPRHQIDMPESLVTGVVAVFMLHEGRLTSVRPLDECSNAVARCWKGFWLGFRFELPLHIDERPWRSRLFNRRFIITTRSRTGASGDEPQLEAEAFVQGTLSF</sequence>